<dbReference type="InterPro" id="IPR001680">
    <property type="entry name" value="WD40_rpt"/>
</dbReference>
<dbReference type="AlphaFoldDB" id="A0AAD5Y079"/>
<dbReference type="Proteomes" id="UP001211065">
    <property type="component" value="Unassembled WGS sequence"/>
</dbReference>
<dbReference type="PANTHER" id="PTHR22847">
    <property type="entry name" value="WD40 REPEAT PROTEIN"/>
    <property type="match status" value="1"/>
</dbReference>
<dbReference type="InterPro" id="IPR019775">
    <property type="entry name" value="WD40_repeat_CS"/>
</dbReference>
<proteinExistence type="predicted"/>
<keyword evidence="5" id="KW-1185">Reference proteome</keyword>
<dbReference type="SUPFAM" id="SSF50978">
    <property type="entry name" value="WD40 repeat-like"/>
    <property type="match status" value="1"/>
</dbReference>
<evidence type="ECO:0008006" key="6">
    <source>
        <dbReference type="Google" id="ProtNLM"/>
    </source>
</evidence>
<dbReference type="PROSITE" id="PS50082">
    <property type="entry name" value="WD_REPEATS_2"/>
    <property type="match status" value="4"/>
</dbReference>
<dbReference type="PRINTS" id="PR00320">
    <property type="entry name" value="GPROTEINBRPT"/>
</dbReference>
<keyword evidence="1 3" id="KW-0853">WD repeat</keyword>
<dbReference type="PROSITE" id="PS00678">
    <property type="entry name" value="WD_REPEATS_1"/>
    <property type="match status" value="1"/>
</dbReference>
<organism evidence="4 5">
    <name type="scientific">Clydaea vesicula</name>
    <dbReference type="NCBI Taxonomy" id="447962"/>
    <lineage>
        <taxon>Eukaryota</taxon>
        <taxon>Fungi</taxon>
        <taxon>Fungi incertae sedis</taxon>
        <taxon>Chytridiomycota</taxon>
        <taxon>Chytridiomycota incertae sedis</taxon>
        <taxon>Chytridiomycetes</taxon>
        <taxon>Lobulomycetales</taxon>
        <taxon>Lobulomycetaceae</taxon>
        <taxon>Clydaea</taxon>
    </lineage>
</organism>
<dbReference type="PANTHER" id="PTHR22847:SF637">
    <property type="entry name" value="WD REPEAT DOMAIN 5B"/>
    <property type="match status" value="1"/>
</dbReference>
<dbReference type="PROSITE" id="PS50294">
    <property type="entry name" value="WD_REPEATS_REGION"/>
    <property type="match status" value="2"/>
</dbReference>
<dbReference type="GO" id="GO:0005634">
    <property type="term" value="C:nucleus"/>
    <property type="evidence" value="ECO:0007669"/>
    <property type="project" value="TreeGrafter"/>
</dbReference>
<evidence type="ECO:0000256" key="2">
    <source>
        <dbReference type="ARBA" id="ARBA00022737"/>
    </source>
</evidence>
<feature type="repeat" description="WD" evidence="3">
    <location>
        <begin position="176"/>
        <end position="208"/>
    </location>
</feature>
<accession>A0AAD5Y079</accession>
<evidence type="ECO:0000313" key="4">
    <source>
        <dbReference type="EMBL" id="KAJ3221382.1"/>
    </source>
</evidence>
<dbReference type="Gene3D" id="2.130.10.10">
    <property type="entry name" value="YVTN repeat-like/Quinoprotein amine dehydrogenase"/>
    <property type="match status" value="2"/>
</dbReference>
<comment type="caution">
    <text evidence="4">The sequence shown here is derived from an EMBL/GenBank/DDBJ whole genome shotgun (WGS) entry which is preliminary data.</text>
</comment>
<keyword evidence="2" id="KW-0677">Repeat</keyword>
<dbReference type="GO" id="GO:1990234">
    <property type="term" value="C:transferase complex"/>
    <property type="evidence" value="ECO:0007669"/>
    <property type="project" value="UniProtKB-ARBA"/>
</dbReference>
<sequence>MSDIDENIYNALSSFPNLSSKSRKQFILALLSQMDPEGWRKVTRSNELWLMLFKNIGLHSMLSNYFKKDSPMKENVKRLHLLGNWVKGNFKRRSIQAHKLGVLAVSLYGEKHVATASADKSAKLFDIKSGLCLRHFVGHELPISCLQLDDFKLITGSADSNIKIWSLRDENCKATLINHKKSVTCLKFINQILISGSSDKTLKIWTLNETVVRANLATPVVNKNFNSLNIASKSVLHQQLVRTLEKNCNSVDHISPTCVRTLYGHDSGIKCLDFSLHIIVSGDNSGFVKIWHLSSGNCISTINLNILKLGLGNIKKIPFAPNENTEISTNLDLEKPEFDPISFIYLKDNRLSLGKFSGSLFLYDLASYKPWLKKSEFQGVSQFEVLKKWCKNVGTGRVVKNFDTNNPEEYINESNSGVKSWALCVQMDAWRLMCGVLWNHREGQRVYTLKGDTIQNGFQTSKLQYQTARDKDALENLEEKLQENITLEKQKSIAQLNFDKSQKIKKRNLSIPAMIIPANNSKNNNIAPNLSHNTKYNSIVPKGIAERNNNPGFLDFGLNLKNTSDEEKCIPEQKLLSIRRNADENDDPAIKSITGVAFDDRYIITSSMDGILRIWDCINN</sequence>
<gene>
    <name evidence="4" type="ORF">HK099_003556</name>
</gene>
<name>A0AAD5Y079_9FUNG</name>
<evidence type="ECO:0000313" key="5">
    <source>
        <dbReference type="Proteomes" id="UP001211065"/>
    </source>
</evidence>
<reference evidence="4" key="1">
    <citation type="submission" date="2020-05" db="EMBL/GenBank/DDBJ databases">
        <title>Phylogenomic resolution of chytrid fungi.</title>
        <authorList>
            <person name="Stajich J.E."/>
            <person name="Amses K."/>
            <person name="Simmons R."/>
            <person name="Seto K."/>
            <person name="Myers J."/>
            <person name="Bonds A."/>
            <person name="Quandt C.A."/>
            <person name="Barry K."/>
            <person name="Liu P."/>
            <person name="Grigoriev I."/>
            <person name="Longcore J.E."/>
            <person name="James T.Y."/>
        </authorList>
    </citation>
    <scope>NUCLEOTIDE SEQUENCE</scope>
    <source>
        <strain evidence="4">JEL0476</strain>
    </source>
</reference>
<feature type="repeat" description="WD" evidence="3">
    <location>
        <begin position="136"/>
        <end position="175"/>
    </location>
</feature>
<dbReference type="InterPro" id="IPR015943">
    <property type="entry name" value="WD40/YVTN_repeat-like_dom_sf"/>
</dbReference>
<dbReference type="Pfam" id="PF00400">
    <property type="entry name" value="WD40"/>
    <property type="match status" value="4"/>
</dbReference>
<evidence type="ECO:0000256" key="3">
    <source>
        <dbReference type="PROSITE-ProRule" id="PRU00221"/>
    </source>
</evidence>
<feature type="repeat" description="WD" evidence="3">
    <location>
        <begin position="599"/>
        <end position="620"/>
    </location>
</feature>
<dbReference type="InterPro" id="IPR020472">
    <property type="entry name" value="WD40_PAC1"/>
</dbReference>
<evidence type="ECO:0000256" key="1">
    <source>
        <dbReference type="ARBA" id="ARBA00022574"/>
    </source>
</evidence>
<dbReference type="EMBL" id="JADGJW010000233">
    <property type="protein sequence ID" value="KAJ3221382.1"/>
    <property type="molecule type" value="Genomic_DNA"/>
</dbReference>
<feature type="repeat" description="WD" evidence="3">
    <location>
        <begin position="262"/>
        <end position="301"/>
    </location>
</feature>
<dbReference type="InterPro" id="IPR036322">
    <property type="entry name" value="WD40_repeat_dom_sf"/>
</dbReference>
<protein>
    <recommendedName>
        <fullName evidence="6">WD40 repeat-like protein</fullName>
    </recommendedName>
</protein>
<dbReference type="SMART" id="SM00320">
    <property type="entry name" value="WD40"/>
    <property type="match status" value="5"/>
</dbReference>